<comment type="caution">
    <text evidence="1">The sequence shown here is derived from an EMBL/GenBank/DDBJ whole genome shotgun (WGS) entry which is preliminary data.</text>
</comment>
<dbReference type="Proteomes" id="UP001058974">
    <property type="component" value="Chromosome 5"/>
</dbReference>
<dbReference type="EMBL" id="JAMSHJ010000005">
    <property type="protein sequence ID" value="KAI5410504.1"/>
    <property type="molecule type" value="Genomic_DNA"/>
</dbReference>
<reference evidence="1 2" key="1">
    <citation type="journal article" date="2022" name="Nat. Genet.">
        <title>Improved pea reference genome and pan-genome highlight genomic features and evolutionary characteristics.</title>
        <authorList>
            <person name="Yang T."/>
            <person name="Liu R."/>
            <person name="Luo Y."/>
            <person name="Hu S."/>
            <person name="Wang D."/>
            <person name="Wang C."/>
            <person name="Pandey M.K."/>
            <person name="Ge S."/>
            <person name="Xu Q."/>
            <person name="Li N."/>
            <person name="Li G."/>
            <person name="Huang Y."/>
            <person name="Saxena R.K."/>
            <person name="Ji Y."/>
            <person name="Li M."/>
            <person name="Yan X."/>
            <person name="He Y."/>
            <person name="Liu Y."/>
            <person name="Wang X."/>
            <person name="Xiang C."/>
            <person name="Varshney R.K."/>
            <person name="Ding H."/>
            <person name="Gao S."/>
            <person name="Zong X."/>
        </authorList>
    </citation>
    <scope>NUCLEOTIDE SEQUENCE [LARGE SCALE GENOMIC DNA]</scope>
    <source>
        <strain evidence="1 2">cv. Zhongwan 6</strain>
    </source>
</reference>
<evidence type="ECO:0000313" key="1">
    <source>
        <dbReference type="EMBL" id="KAI5410504.1"/>
    </source>
</evidence>
<dbReference type="Gramene" id="Psat05G0585700-T1">
    <property type="protein sequence ID" value="KAI5410504.1"/>
    <property type="gene ID" value="KIW84_055857"/>
</dbReference>
<name>A0A9D4WWP8_PEA</name>
<organism evidence="1 2">
    <name type="scientific">Pisum sativum</name>
    <name type="common">Garden pea</name>
    <name type="synonym">Lathyrus oleraceus</name>
    <dbReference type="NCBI Taxonomy" id="3888"/>
    <lineage>
        <taxon>Eukaryota</taxon>
        <taxon>Viridiplantae</taxon>
        <taxon>Streptophyta</taxon>
        <taxon>Embryophyta</taxon>
        <taxon>Tracheophyta</taxon>
        <taxon>Spermatophyta</taxon>
        <taxon>Magnoliopsida</taxon>
        <taxon>eudicotyledons</taxon>
        <taxon>Gunneridae</taxon>
        <taxon>Pentapetalae</taxon>
        <taxon>rosids</taxon>
        <taxon>fabids</taxon>
        <taxon>Fabales</taxon>
        <taxon>Fabaceae</taxon>
        <taxon>Papilionoideae</taxon>
        <taxon>50 kb inversion clade</taxon>
        <taxon>NPAAA clade</taxon>
        <taxon>Hologalegina</taxon>
        <taxon>IRL clade</taxon>
        <taxon>Fabeae</taxon>
        <taxon>Lathyrus</taxon>
    </lineage>
</organism>
<dbReference type="AlphaFoldDB" id="A0A9D4WWP8"/>
<evidence type="ECO:0000313" key="2">
    <source>
        <dbReference type="Proteomes" id="UP001058974"/>
    </source>
</evidence>
<protein>
    <submittedName>
        <fullName evidence="1">Uncharacterized protein</fullName>
    </submittedName>
</protein>
<dbReference type="Gramene" id="Psat0s580g0080.1">
    <property type="protein sequence ID" value="Psat0s580g0080.1.cds"/>
    <property type="gene ID" value="Psat0s580g0080"/>
</dbReference>
<keyword evidence="2" id="KW-1185">Reference proteome</keyword>
<gene>
    <name evidence="1" type="ORF">KIW84_055857</name>
</gene>
<proteinExistence type="predicted"/>
<accession>A0A9D4WWP8</accession>
<sequence length="237" mass="24862">MARSSIPQSFPPCPPFSQHSHDDYQSFLNMSSAFSSLIVSTLLQHPAAHAAASFAATFWPYANVESSADSPACSQGGFPSRQIGSPPSVAAIAAATVAAATAWWAAHGLLPLCAPLHTDFACPPASATVVPSMNISEVPPKTEQGDITLQNPRLQDHVLDPKDSEALQAQHSASKSPASCPTIQNSSVKKATVKASRNVLPAAGTLAKLEFGAVYHSRFIISWYPSHPKPVLAAAMP</sequence>